<evidence type="ECO:0000313" key="2">
    <source>
        <dbReference type="EMBL" id="CAB1433535.1"/>
    </source>
</evidence>
<organism evidence="2 3">
    <name type="scientific">Pleuronectes platessa</name>
    <name type="common">European plaice</name>
    <dbReference type="NCBI Taxonomy" id="8262"/>
    <lineage>
        <taxon>Eukaryota</taxon>
        <taxon>Metazoa</taxon>
        <taxon>Chordata</taxon>
        <taxon>Craniata</taxon>
        <taxon>Vertebrata</taxon>
        <taxon>Euteleostomi</taxon>
        <taxon>Actinopterygii</taxon>
        <taxon>Neopterygii</taxon>
        <taxon>Teleostei</taxon>
        <taxon>Neoteleostei</taxon>
        <taxon>Acanthomorphata</taxon>
        <taxon>Carangaria</taxon>
        <taxon>Pleuronectiformes</taxon>
        <taxon>Pleuronectoidei</taxon>
        <taxon>Pleuronectidae</taxon>
        <taxon>Pleuronectes</taxon>
    </lineage>
</organism>
<feature type="region of interest" description="Disordered" evidence="1">
    <location>
        <begin position="86"/>
        <end position="114"/>
    </location>
</feature>
<reference evidence="2" key="1">
    <citation type="submission" date="2020-03" db="EMBL/GenBank/DDBJ databases">
        <authorList>
            <person name="Weist P."/>
        </authorList>
    </citation>
    <scope>NUCLEOTIDE SEQUENCE</scope>
</reference>
<feature type="compositionally biased region" description="Basic and acidic residues" evidence="1">
    <location>
        <begin position="92"/>
        <end position="101"/>
    </location>
</feature>
<accession>A0A9N7UL78</accession>
<dbReference type="Proteomes" id="UP001153269">
    <property type="component" value="Unassembled WGS sequence"/>
</dbReference>
<proteinExistence type="predicted"/>
<name>A0A9N7UL78_PLEPL</name>
<keyword evidence="3" id="KW-1185">Reference proteome</keyword>
<gene>
    <name evidence="2" type="ORF">PLEPLA_LOCUS21626</name>
</gene>
<comment type="caution">
    <text evidence="2">The sequence shown here is derived from an EMBL/GenBank/DDBJ whole genome shotgun (WGS) entry which is preliminary data.</text>
</comment>
<protein>
    <submittedName>
        <fullName evidence="2">Uncharacterized protein</fullName>
    </submittedName>
</protein>
<evidence type="ECO:0000313" key="3">
    <source>
        <dbReference type="Proteomes" id="UP001153269"/>
    </source>
</evidence>
<dbReference type="AlphaFoldDB" id="A0A9N7UL78"/>
<sequence length="114" mass="12361">MTIVLGLSGGSVAPILWGHFQAIKSFICVDLKESCEVPLGWNPLQRVTPVSMGFTLTGGHQYCPHVLMKQHQRHCCKSSESPLKGALQAEAEGGKEDEARRVMQGGDNSLQQEG</sequence>
<evidence type="ECO:0000256" key="1">
    <source>
        <dbReference type="SAM" id="MobiDB-lite"/>
    </source>
</evidence>
<dbReference type="EMBL" id="CADEAL010001569">
    <property type="protein sequence ID" value="CAB1433535.1"/>
    <property type="molecule type" value="Genomic_DNA"/>
</dbReference>